<proteinExistence type="predicted"/>
<evidence type="ECO:0000313" key="1">
    <source>
        <dbReference type="EMBL" id="KAB1440420.1"/>
    </source>
</evidence>
<reference evidence="1 2" key="1">
    <citation type="submission" date="2019-09" db="EMBL/GenBank/DDBJ databases">
        <authorList>
            <person name="Valk L.C."/>
        </authorList>
    </citation>
    <scope>NUCLEOTIDE SEQUENCE [LARGE SCALE GENOMIC DNA]</scope>
    <source>
        <strain evidence="1">GalUA</strain>
    </source>
</reference>
<gene>
    <name evidence="1" type="ORF">F7O84_00890</name>
</gene>
<dbReference type="OrthoDB" id="9787986at2"/>
<dbReference type="Proteomes" id="UP000461768">
    <property type="component" value="Unassembled WGS sequence"/>
</dbReference>
<organism evidence="1 2">
    <name type="scientific">Candidatus Galacturonatibacter soehngenii</name>
    <dbReference type="NCBI Taxonomy" id="2307010"/>
    <lineage>
        <taxon>Bacteria</taxon>
        <taxon>Bacillati</taxon>
        <taxon>Bacillota</taxon>
        <taxon>Clostridia</taxon>
        <taxon>Lachnospirales</taxon>
        <taxon>Lachnospiraceae</taxon>
        <taxon>Candidatus Galacturonatibacter</taxon>
    </lineage>
</organism>
<dbReference type="Pfam" id="PF18988">
    <property type="entry name" value="DUF5721"/>
    <property type="match status" value="1"/>
</dbReference>
<name>A0A7V7QN68_9FIRM</name>
<reference evidence="1 2" key="2">
    <citation type="submission" date="2020-02" db="EMBL/GenBank/DDBJ databases">
        <title>Candidatus Galacturonibacter soehngenii shows hetero-acetogenic catabolism of galacturonic acid but lacks a canonical carbon monoxide dehydrogenase/acetyl-CoA synthase complex.</title>
        <authorList>
            <person name="Diender M."/>
            <person name="Stouten G.R."/>
            <person name="Petersen J.F."/>
            <person name="Nielsen P.H."/>
            <person name="Dueholm M.S."/>
            <person name="Pronk J.T."/>
            <person name="Van Loosdrecht M.C.M."/>
        </authorList>
    </citation>
    <scope>NUCLEOTIDE SEQUENCE [LARGE SCALE GENOMIC DNA]</scope>
    <source>
        <strain evidence="1">GalUA</strain>
    </source>
</reference>
<comment type="caution">
    <text evidence="1">The sequence shown here is derived from an EMBL/GenBank/DDBJ whole genome shotgun (WGS) entry which is preliminary data.</text>
</comment>
<sequence length="167" mass="19323">MIALKIIDVKDFMSKLLISDTFHRFMLSEATINTYNSFTIDGHINKEYYSKEELEEKNLLEQSMSYWETIQPYCFGLIKGKKTPLGFKIVFLLSPSNVEKLLNQTNIGLGVNDINGLFLNIKYNNNEVHCTTGTSLKLFTLDKSLENEWDMMVQKFLKSNEIAFEVI</sequence>
<evidence type="ECO:0000313" key="2">
    <source>
        <dbReference type="Proteomes" id="UP000461768"/>
    </source>
</evidence>
<protein>
    <submittedName>
        <fullName evidence="1">Uncharacterized protein</fullName>
    </submittedName>
</protein>
<dbReference type="EMBL" id="WAGX01000003">
    <property type="protein sequence ID" value="KAB1440420.1"/>
    <property type="molecule type" value="Genomic_DNA"/>
</dbReference>
<keyword evidence="2" id="KW-1185">Reference proteome</keyword>
<dbReference type="InterPro" id="IPR043779">
    <property type="entry name" value="DUF5721"/>
</dbReference>
<accession>A0A7V7QN68</accession>
<dbReference type="AlphaFoldDB" id="A0A7V7QN68"/>
<dbReference type="RefSeq" id="WP_151140827.1">
    <property type="nucleotide sequence ID" value="NZ_WAGX01000003.1"/>
</dbReference>